<dbReference type="Proteomes" id="UP000229526">
    <property type="component" value="Unassembled WGS sequence"/>
</dbReference>
<accession>A0A2H0UMT3</accession>
<dbReference type="HAMAP" id="MF_00050">
    <property type="entry name" value="EF_Ts"/>
    <property type="match status" value="1"/>
</dbReference>
<dbReference type="InterPro" id="IPR009060">
    <property type="entry name" value="UBA-like_sf"/>
</dbReference>
<comment type="caution">
    <text evidence="7">The sequence shown here is derived from an EMBL/GenBank/DDBJ whole genome shotgun (WGS) entry which is preliminary data.</text>
</comment>
<dbReference type="GO" id="GO:0005737">
    <property type="term" value="C:cytoplasm"/>
    <property type="evidence" value="ECO:0007669"/>
    <property type="project" value="UniProtKB-SubCell"/>
</dbReference>
<dbReference type="SUPFAM" id="SSF54713">
    <property type="entry name" value="Elongation factor Ts (EF-Ts), dimerisation domain"/>
    <property type="match status" value="1"/>
</dbReference>
<dbReference type="EMBL" id="PFBD01000022">
    <property type="protein sequence ID" value="PIR86986.1"/>
    <property type="molecule type" value="Genomic_DNA"/>
</dbReference>
<protein>
    <recommendedName>
        <fullName evidence="2 5">Elongation factor Ts</fullName>
        <shortName evidence="5">EF-Ts</shortName>
    </recommendedName>
</protein>
<dbReference type="SUPFAM" id="SSF46934">
    <property type="entry name" value="UBA-like"/>
    <property type="match status" value="1"/>
</dbReference>
<evidence type="ECO:0000259" key="6">
    <source>
        <dbReference type="Pfam" id="PF00889"/>
    </source>
</evidence>
<dbReference type="NCBIfam" id="TIGR00116">
    <property type="entry name" value="tsf"/>
    <property type="match status" value="1"/>
</dbReference>
<dbReference type="PANTHER" id="PTHR11741:SF0">
    <property type="entry name" value="ELONGATION FACTOR TS, MITOCHONDRIAL"/>
    <property type="match status" value="1"/>
</dbReference>
<reference evidence="8" key="1">
    <citation type="submission" date="2017-09" db="EMBL/GenBank/DDBJ databases">
        <title>Depth-based differentiation of microbial function through sediment-hosted aquifers and enrichment of novel symbionts in the deep terrestrial subsurface.</title>
        <authorList>
            <person name="Probst A.J."/>
            <person name="Ladd B."/>
            <person name="Jarett J.K."/>
            <person name="Geller-Mcgrath D.E."/>
            <person name="Sieber C.M.K."/>
            <person name="Emerson J.B."/>
            <person name="Anantharaman K."/>
            <person name="Thomas B.C."/>
            <person name="Malmstrom R."/>
            <person name="Stieglmeier M."/>
            <person name="Klingl A."/>
            <person name="Woyke T."/>
            <person name="Ryan C.M."/>
            <person name="Banfield J.F."/>
        </authorList>
    </citation>
    <scope>NUCLEOTIDE SEQUENCE [LARGE SCALE GENOMIC DNA]</scope>
</reference>
<name>A0A2H0UMT3_9BACT</name>
<evidence type="ECO:0000313" key="8">
    <source>
        <dbReference type="Proteomes" id="UP000229526"/>
    </source>
</evidence>
<evidence type="ECO:0000256" key="4">
    <source>
        <dbReference type="ARBA" id="ARBA00022917"/>
    </source>
</evidence>
<comment type="subcellular location">
    <subcellularLocation>
        <location evidence="5">Cytoplasm</location>
    </subcellularLocation>
</comment>
<evidence type="ECO:0000256" key="5">
    <source>
        <dbReference type="HAMAP-Rule" id="MF_00050"/>
    </source>
</evidence>
<dbReference type="InterPro" id="IPR014039">
    <property type="entry name" value="Transl_elong_EFTs/EF1B_dimer"/>
</dbReference>
<evidence type="ECO:0000256" key="2">
    <source>
        <dbReference type="ARBA" id="ARBA00016956"/>
    </source>
</evidence>
<keyword evidence="5" id="KW-0963">Cytoplasm</keyword>
<feature type="domain" description="Translation elongation factor EFTs/EF1B dimerisation" evidence="6">
    <location>
        <begin position="69"/>
        <end position="146"/>
    </location>
</feature>
<dbReference type="CDD" id="cd14275">
    <property type="entry name" value="UBA_EF-Ts"/>
    <property type="match status" value="1"/>
</dbReference>
<gene>
    <name evidence="5 7" type="primary">tsf</name>
    <name evidence="7" type="ORF">COU11_03145</name>
</gene>
<dbReference type="PANTHER" id="PTHR11741">
    <property type="entry name" value="ELONGATION FACTOR TS"/>
    <property type="match status" value="1"/>
</dbReference>
<proteinExistence type="inferred from homology"/>
<feature type="region of interest" description="Involved in Mg(2+) ion dislocation from EF-Tu" evidence="5">
    <location>
        <begin position="78"/>
        <end position="81"/>
    </location>
</feature>
<keyword evidence="4 5" id="KW-0648">Protein biosynthesis</keyword>
<keyword evidence="3 5" id="KW-0251">Elongation factor</keyword>
<dbReference type="InterPro" id="IPR001816">
    <property type="entry name" value="Transl_elong_EFTs/EF1B"/>
</dbReference>
<dbReference type="FunFam" id="1.10.8.10:FF:000001">
    <property type="entry name" value="Elongation factor Ts"/>
    <property type="match status" value="1"/>
</dbReference>
<dbReference type="InterPro" id="IPR018101">
    <property type="entry name" value="Transl_elong_Ts_CS"/>
</dbReference>
<dbReference type="GO" id="GO:0003746">
    <property type="term" value="F:translation elongation factor activity"/>
    <property type="evidence" value="ECO:0007669"/>
    <property type="project" value="UniProtKB-UniRule"/>
</dbReference>
<dbReference type="InterPro" id="IPR036402">
    <property type="entry name" value="EF-Ts_dimer_sf"/>
</dbReference>
<sequence>MSAQDVAKLRQETGAGILDCKKALEEAAGDFAKAREIITVKGLLKADKKGDRETGAGHLEAYIHGGRVGVLLEIRAETDFVTRNESFKDCARNVAMHIAAVAPESIEDLLTQPYVREPDINVEAYIKNTIAKVGENIQVSRFTRYEV</sequence>
<dbReference type="PROSITE" id="PS01126">
    <property type="entry name" value="EF_TS_1"/>
    <property type="match status" value="1"/>
</dbReference>
<dbReference type="Gene3D" id="1.10.8.10">
    <property type="entry name" value="DNA helicase RuvA subunit, C-terminal domain"/>
    <property type="match status" value="1"/>
</dbReference>
<evidence type="ECO:0000256" key="1">
    <source>
        <dbReference type="ARBA" id="ARBA00005532"/>
    </source>
</evidence>
<comment type="function">
    <text evidence="5">Associates with the EF-Tu.GDP complex and induces the exchange of GDP to GTP. It remains bound to the aminoacyl-tRNA.EF-Tu.GTP complex up to the GTP hydrolysis stage on the ribosome.</text>
</comment>
<evidence type="ECO:0000256" key="3">
    <source>
        <dbReference type="ARBA" id="ARBA00022768"/>
    </source>
</evidence>
<dbReference type="AlphaFoldDB" id="A0A2H0UMT3"/>
<comment type="similarity">
    <text evidence="1 5">Belongs to the EF-Ts family.</text>
</comment>
<organism evidence="7 8">
    <name type="scientific">Candidatus Harrisonbacteria bacterium CG10_big_fil_rev_8_21_14_0_10_49_15</name>
    <dbReference type="NCBI Taxonomy" id="1974587"/>
    <lineage>
        <taxon>Bacteria</taxon>
        <taxon>Candidatus Harrisoniibacteriota</taxon>
    </lineage>
</organism>
<dbReference type="Pfam" id="PF00889">
    <property type="entry name" value="EF_TS"/>
    <property type="match status" value="1"/>
</dbReference>
<evidence type="ECO:0000313" key="7">
    <source>
        <dbReference type="EMBL" id="PIR86986.1"/>
    </source>
</evidence>
<dbReference type="Gene3D" id="3.30.479.20">
    <property type="entry name" value="Elongation factor Ts, dimerisation domain"/>
    <property type="match status" value="1"/>
</dbReference>